<dbReference type="Proteomes" id="UP000054047">
    <property type="component" value="Unassembled WGS sequence"/>
</dbReference>
<feature type="region of interest" description="Disordered" evidence="1">
    <location>
        <begin position="1"/>
        <end position="57"/>
    </location>
</feature>
<dbReference type="AlphaFoldDB" id="A0A0C2FFP1"/>
<sequence length="57" mass="6533">LDDDEVYNTNPQANYGAPNYNQNQNPYGQQQQYSGAQYGQTQNVNPLYGQQQQYGQQ</sequence>
<reference evidence="2 3" key="1">
    <citation type="submission" date="2013-12" db="EMBL/GenBank/DDBJ databases">
        <title>Draft genome of the parsitic nematode Ancylostoma duodenale.</title>
        <authorList>
            <person name="Mitreva M."/>
        </authorList>
    </citation>
    <scope>NUCLEOTIDE SEQUENCE [LARGE SCALE GENOMIC DNA]</scope>
    <source>
        <strain evidence="2 3">Zhejiang</strain>
    </source>
</reference>
<evidence type="ECO:0000313" key="2">
    <source>
        <dbReference type="EMBL" id="KIH43786.1"/>
    </source>
</evidence>
<evidence type="ECO:0000256" key="1">
    <source>
        <dbReference type="SAM" id="MobiDB-lite"/>
    </source>
</evidence>
<accession>A0A0C2FFP1</accession>
<evidence type="ECO:0000313" key="3">
    <source>
        <dbReference type="Proteomes" id="UP000054047"/>
    </source>
</evidence>
<proteinExistence type="predicted"/>
<protein>
    <submittedName>
        <fullName evidence="2">Uncharacterized protein</fullName>
    </submittedName>
</protein>
<feature type="non-terminal residue" evidence="2">
    <location>
        <position position="57"/>
    </location>
</feature>
<gene>
    <name evidence="2" type="ORF">ANCDUO_26202</name>
</gene>
<feature type="compositionally biased region" description="Low complexity" evidence="1">
    <location>
        <begin position="12"/>
        <end position="57"/>
    </location>
</feature>
<feature type="non-terminal residue" evidence="2">
    <location>
        <position position="1"/>
    </location>
</feature>
<organism evidence="2 3">
    <name type="scientific">Ancylostoma duodenale</name>
    <dbReference type="NCBI Taxonomy" id="51022"/>
    <lineage>
        <taxon>Eukaryota</taxon>
        <taxon>Metazoa</taxon>
        <taxon>Ecdysozoa</taxon>
        <taxon>Nematoda</taxon>
        <taxon>Chromadorea</taxon>
        <taxon>Rhabditida</taxon>
        <taxon>Rhabditina</taxon>
        <taxon>Rhabditomorpha</taxon>
        <taxon>Strongyloidea</taxon>
        <taxon>Ancylostomatidae</taxon>
        <taxon>Ancylostomatinae</taxon>
        <taxon>Ancylostoma</taxon>
    </lineage>
</organism>
<name>A0A0C2FFP1_9BILA</name>
<dbReference type="OrthoDB" id="6051552at2759"/>
<keyword evidence="3" id="KW-1185">Reference proteome</keyword>
<dbReference type="EMBL" id="KN782873">
    <property type="protein sequence ID" value="KIH43786.1"/>
    <property type="molecule type" value="Genomic_DNA"/>
</dbReference>